<evidence type="ECO:0000313" key="2">
    <source>
        <dbReference type="Proteomes" id="UP000254425"/>
    </source>
</evidence>
<dbReference type="AlphaFoldDB" id="A0A345XZJ1"/>
<accession>A0A345XZJ1</accession>
<reference evidence="1 2" key="1">
    <citation type="submission" date="2018-07" db="EMBL/GenBank/DDBJ databases">
        <title>Draft genome of the type strain Streptomyces armeniacus ATCC 15676.</title>
        <authorList>
            <person name="Labana P."/>
            <person name="Gosse J.T."/>
            <person name="Boddy C.N."/>
        </authorList>
    </citation>
    <scope>NUCLEOTIDE SEQUENCE [LARGE SCALE GENOMIC DNA]</scope>
    <source>
        <strain evidence="1 2">ATCC 15676</strain>
    </source>
</reference>
<dbReference type="PANTHER" id="PTHR47691:SF3">
    <property type="entry name" value="HTH-TYPE TRANSCRIPTIONAL REGULATOR RV0890C-RELATED"/>
    <property type="match status" value="1"/>
</dbReference>
<keyword evidence="2" id="KW-1185">Reference proteome</keyword>
<dbReference type="SUPFAM" id="SSF52540">
    <property type="entry name" value="P-loop containing nucleoside triphosphate hydrolases"/>
    <property type="match status" value="1"/>
</dbReference>
<dbReference type="Gene3D" id="3.40.50.300">
    <property type="entry name" value="P-loop containing nucleotide triphosphate hydrolases"/>
    <property type="match status" value="1"/>
</dbReference>
<proteinExistence type="predicted"/>
<organism evidence="1 2">
    <name type="scientific">Streptomyces armeniacus</name>
    <dbReference type="NCBI Taxonomy" id="83291"/>
    <lineage>
        <taxon>Bacteria</taxon>
        <taxon>Bacillati</taxon>
        <taxon>Actinomycetota</taxon>
        <taxon>Actinomycetes</taxon>
        <taxon>Kitasatosporales</taxon>
        <taxon>Streptomycetaceae</taxon>
        <taxon>Streptomyces</taxon>
    </lineage>
</organism>
<protein>
    <recommendedName>
        <fullName evidence="3">NB-ARC domain-containing protein</fullName>
    </recommendedName>
</protein>
<dbReference type="PANTHER" id="PTHR47691">
    <property type="entry name" value="REGULATOR-RELATED"/>
    <property type="match status" value="1"/>
</dbReference>
<dbReference type="Proteomes" id="UP000254425">
    <property type="component" value="Chromosome"/>
</dbReference>
<evidence type="ECO:0000313" key="1">
    <source>
        <dbReference type="EMBL" id="AXK37057.1"/>
    </source>
</evidence>
<evidence type="ECO:0008006" key="3">
    <source>
        <dbReference type="Google" id="ProtNLM"/>
    </source>
</evidence>
<dbReference type="EMBL" id="CP031320">
    <property type="protein sequence ID" value="AXK37057.1"/>
    <property type="molecule type" value="Genomic_DNA"/>
</dbReference>
<dbReference type="KEGG" id="sarm:DVA86_03480"/>
<name>A0A345XZJ1_9ACTN</name>
<dbReference type="PRINTS" id="PR00364">
    <property type="entry name" value="DISEASERSIST"/>
</dbReference>
<sequence>MAEHRLATVAGRAGVGKSRLAGDALAGLPDAPWQRVVRVVWEGCGPGEPGALAAAVSRSLAEPRRHPEAVGTGAGVRELARLLRGSETLLLLDDIDPVREECTGLVQSLLSAVPGLRVLVTSRQPLGLGEEHVLSLPPLSTEPPEAQSGDAPAVRLFLDRAAEAGHRVDRVDLPHVAAICRSLEGVPLSVELAAEQTSRHRLDDLAKQLERQQCWLSSSRPARPRHRSLRCAVSVSYMLCERTLRTVWARVSAVAGPFNESTAVHLCASGTVAGHQVPACLARLAALGVLVPVRDPGGLRQPRYRMVRAARDFGVERLKEAGEHAEAVQRRAERCRQVAALAERLWSSGSQPQAVHLVQEEQEELRAVLLHALDDPGQADVALDIVTNLWFWWVVYGRAQEGLDHLLPLLPLCPRDNPPTRSLWLAAWLTAPSDPDGARELLGRAWSTAILDGDDATLGRIAHVQGALALHRHDERAAAEHFHEAARTIPYRAIGGPSATLSLAAMALAQTGFDPRAARKSARRALTRRGIRADAWTCFVARYAMAYVDHRLGRHGRAWRRAQRALASLDGSLPAPYGTEALRRLTADIETSRRSSLLLRSVPLSCAVIPLPEPAGT</sequence>
<dbReference type="InterPro" id="IPR027417">
    <property type="entry name" value="P-loop_NTPase"/>
</dbReference>
<gene>
    <name evidence="1" type="ORF">DVA86_03480</name>
</gene>